<dbReference type="EMBL" id="CP087714">
    <property type="protein sequence ID" value="XAT64671.1"/>
    <property type="molecule type" value="Genomic_DNA"/>
</dbReference>
<evidence type="ECO:0000256" key="5">
    <source>
        <dbReference type="ARBA" id="ARBA00022505"/>
    </source>
</evidence>
<evidence type="ECO:0000259" key="13">
    <source>
        <dbReference type="PROSITE" id="PS50928"/>
    </source>
</evidence>
<keyword evidence="15" id="KW-1185">Reference proteome</keyword>
<organism evidence="14 15">
    <name type="scientific">Geoglobus acetivorans</name>
    <dbReference type="NCBI Taxonomy" id="565033"/>
    <lineage>
        <taxon>Archaea</taxon>
        <taxon>Methanobacteriati</taxon>
        <taxon>Methanobacteriota</taxon>
        <taxon>Archaeoglobi</taxon>
        <taxon>Archaeoglobales</taxon>
        <taxon>Archaeoglobaceae</taxon>
        <taxon>Geoglobus</taxon>
    </lineage>
</organism>
<dbReference type="Gene3D" id="1.10.3720.10">
    <property type="entry name" value="MetI-like"/>
    <property type="match status" value="1"/>
</dbReference>
<feature type="transmembrane region" description="Helical" evidence="12">
    <location>
        <begin position="55"/>
        <end position="77"/>
    </location>
</feature>
<feature type="transmembrane region" description="Helical" evidence="12">
    <location>
        <begin position="163"/>
        <end position="184"/>
    </location>
</feature>
<proteinExistence type="inferred from homology"/>
<feature type="transmembrane region" description="Helical" evidence="12">
    <location>
        <begin position="89"/>
        <end position="111"/>
    </location>
</feature>
<evidence type="ECO:0000256" key="8">
    <source>
        <dbReference type="ARBA" id="ARBA00023136"/>
    </source>
</evidence>
<evidence type="ECO:0000256" key="1">
    <source>
        <dbReference type="ARBA" id="ARBA00004651"/>
    </source>
</evidence>
<comment type="similarity">
    <text evidence="2 12">Belongs to the binding-protein-dependent transport system permease family.</text>
</comment>
<dbReference type="NCBIfam" id="NF040839">
    <property type="entry name" value="tungstate_WtpB"/>
    <property type="match status" value="1"/>
</dbReference>
<evidence type="ECO:0000256" key="6">
    <source>
        <dbReference type="ARBA" id="ARBA00022692"/>
    </source>
</evidence>
<feature type="domain" description="ABC transmembrane type-1" evidence="13">
    <location>
        <begin position="51"/>
        <end position="237"/>
    </location>
</feature>
<name>A0ABZ3H613_GEOAI</name>
<dbReference type="InterPro" id="IPR000515">
    <property type="entry name" value="MetI-like"/>
</dbReference>
<feature type="transmembrane region" description="Helical" evidence="12">
    <location>
        <begin position="7"/>
        <end position="28"/>
    </location>
</feature>
<evidence type="ECO:0000256" key="11">
    <source>
        <dbReference type="ARBA" id="ARBA00044785"/>
    </source>
</evidence>
<comment type="subunit">
    <text evidence="9">The complex is composed of two ATP-binding proteins (WtpC), two transmembrane proteins (WtpB) and a solute-binding protein (WtpA).</text>
</comment>
<keyword evidence="5" id="KW-0500">Molybdenum</keyword>
<evidence type="ECO:0000256" key="4">
    <source>
        <dbReference type="ARBA" id="ARBA00022475"/>
    </source>
</evidence>
<keyword evidence="8 12" id="KW-0472">Membrane</keyword>
<evidence type="ECO:0000256" key="2">
    <source>
        <dbReference type="ARBA" id="ARBA00009306"/>
    </source>
</evidence>
<dbReference type="SUPFAM" id="SSF161098">
    <property type="entry name" value="MetI-like"/>
    <property type="match status" value="1"/>
</dbReference>
<protein>
    <recommendedName>
        <fullName evidence="11">Molybdate/tungstate transport system permease protein WtpB</fullName>
    </recommendedName>
</protein>
<dbReference type="RefSeq" id="WP_193807922.1">
    <property type="nucleotide sequence ID" value="NZ_CP087714.1"/>
</dbReference>
<evidence type="ECO:0000256" key="7">
    <source>
        <dbReference type="ARBA" id="ARBA00022989"/>
    </source>
</evidence>
<keyword evidence="3 12" id="KW-0813">Transport</keyword>
<dbReference type="Proteomes" id="UP001492541">
    <property type="component" value="Chromosome"/>
</dbReference>
<evidence type="ECO:0000256" key="10">
    <source>
        <dbReference type="ARBA" id="ARBA00044744"/>
    </source>
</evidence>
<keyword evidence="6 12" id="KW-0812">Transmembrane</keyword>
<dbReference type="GeneID" id="90448961"/>
<accession>A0ABZ3H613</accession>
<keyword evidence="4" id="KW-1003">Cell membrane</keyword>
<comment type="function">
    <text evidence="10">Part of the ABC transporter complex WtpABC involved in molybdate/tungstate import. Probably responsible for the translocation of the substrate across the membrane.</text>
</comment>
<dbReference type="CDD" id="cd06261">
    <property type="entry name" value="TM_PBP2"/>
    <property type="match status" value="1"/>
</dbReference>
<feature type="transmembrane region" description="Helical" evidence="12">
    <location>
        <begin position="117"/>
        <end position="137"/>
    </location>
</feature>
<dbReference type="Pfam" id="PF00528">
    <property type="entry name" value="BPD_transp_1"/>
    <property type="match status" value="1"/>
</dbReference>
<dbReference type="PANTHER" id="PTHR30183:SF3">
    <property type="entry name" value="MOLYBDENUM TRANSPORT SYSTEM PERMEASE PROTEIN MODB"/>
    <property type="match status" value="1"/>
</dbReference>
<sequence>MRDYVNSFFALIGSFIVIYIALPIGTLIGKQMLNFGALLKALQDETVLEALRNSLMTSTITAVIALLLGVPLGYILARKDFRGKSIIQGVVDVPIVIPHSVVGIMLLVTFSSKILDSYLGIVMVMLFVSASFTINSARDGFRAVDEKLEHVARTLGASKLKSFFTVSLPIAMPAILSGAIMTWARAISEVGAILIVAYYPKTAQILVMEYFNNYGLKASQPVSVILIIISLGVFISLRWLIGRSNNA</sequence>
<dbReference type="InterPro" id="IPR035906">
    <property type="entry name" value="MetI-like_sf"/>
</dbReference>
<feature type="transmembrane region" description="Helical" evidence="12">
    <location>
        <begin position="223"/>
        <end position="241"/>
    </location>
</feature>
<evidence type="ECO:0000313" key="14">
    <source>
        <dbReference type="EMBL" id="XAT64671.1"/>
    </source>
</evidence>
<evidence type="ECO:0000313" key="15">
    <source>
        <dbReference type="Proteomes" id="UP001492541"/>
    </source>
</evidence>
<evidence type="ECO:0000256" key="3">
    <source>
        <dbReference type="ARBA" id="ARBA00022448"/>
    </source>
</evidence>
<comment type="subcellular location">
    <subcellularLocation>
        <location evidence="1 12">Cell membrane</location>
        <topology evidence="1 12">Multi-pass membrane protein</topology>
    </subcellularLocation>
</comment>
<dbReference type="InterPro" id="IPR053405">
    <property type="entry name" value="Mo/W_ABC_Transporter_Permease"/>
</dbReference>
<evidence type="ECO:0000256" key="9">
    <source>
        <dbReference type="ARBA" id="ARBA00038781"/>
    </source>
</evidence>
<gene>
    <name evidence="14" type="ORF">LPQ35_04710</name>
</gene>
<dbReference type="PANTHER" id="PTHR30183">
    <property type="entry name" value="MOLYBDENUM TRANSPORT SYSTEM PERMEASE PROTEIN MODB"/>
    <property type="match status" value="1"/>
</dbReference>
<reference evidence="14 15" key="1">
    <citation type="submission" date="2021-11" db="EMBL/GenBank/DDBJ databases">
        <title>Whole genome of Geoglobus acetivorans.</title>
        <authorList>
            <person name="Liu D."/>
        </authorList>
    </citation>
    <scope>NUCLEOTIDE SEQUENCE [LARGE SCALE GENOMIC DNA]</scope>
    <source>
        <strain evidence="14 15">SBH6</strain>
    </source>
</reference>
<keyword evidence="7 12" id="KW-1133">Transmembrane helix</keyword>
<dbReference type="PROSITE" id="PS50928">
    <property type="entry name" value="ABC_TM1"/>
    <property type="match status" value="1"/>
</dbReference>
<evidence type="ECO:0000256" key="12">
    <source>
        <dbReference type="RuleBase" id="RU363032"/>
    </source>
</evidence>